<protein>
    <recommendedName>
        <fullName evidence="6">DUF1223 domain-containing protein</fullName>
    </recommendedName>
</protein>
<keyword evidence="1" id="KW-0732">Signal</keyword>
<sequence>MYRLTGAALALVLVIAGGAGAALAAGSGTAAGSDTDKAAAATSDRQVVVELFTSQGCSSCPPADELLGRLATHRGVIALGFHVDYWDYIGWKDSFGSPAFTKRQKDYARTAGDRAVYTPQMIIQGTDRVVGFKPNEVAALIRLYRATPPIAQVTMARTGDMLTIEATAEHRFEAPALVELVRYQPMRRVKITRGENAGRAMDYHNIVTQLTRIGEWEGAGSYRAKVKIEGDDPAVLLIQAPGPGPIYGAARVD</sequence>
<accession>A0AAN4US89</accession>
<name>A0AAN4US89_9RHOB</name>
<feature type="chain" id="PRO_5043055332" description="DUF1223 domain-containing protein" evidence="1">
    <location>
        <begin position="25"/>
        <end position="253"/>
    </location>
</feature>
<proteinExistence type="predicted"/>
<dbReference type="AlphaFoldDB" id="A0AAN4US89"/>
<dbReference type="Proteomes" id="UP000634647">
    <property type="component" value="Unassembled WGS sequence"/>
</dbReference>
<keyword evidence="4" id="KW-1185">Reference proteome</keyword>
<evidence type="ECO:0000313" key="3">
    <source>
        <dbReference type="EMBL" id="SDX18470.1"/>
    </source>
</evidence>
<dbReference type="PANTHER" id="PTHR36057:SF1">
    <property type="entry name" value="LIPOPROTEIN LIPID ATTACHMENT SITE-LIKE PROTEIN, PUTATIVE (DUF1223)-RELATED"/>
    <property type="match status" value="1"/>
</dbReference>
<organism evidence="2 5">
    <name type="scientific">Allgaiera indica</name>
    <dbReference type="NCBI Taxonomy" id="765699"/>
    <lineage>
        <taxon>Bacteria</taxon>
        <taxon>Pseudomonadati</taxon>
        <taxon>Pseudomonadota</taxon>
        <taxon>Alphaproteobacteria</taxon>
        <taxon>Rhodobacterales</taxon>
        <taxon>Paracoccaceae</taxon>
        <taxon>Allgaiera</taxon>
    </lineage>
</organism>
<dbReference type="SUPFAM" id="SSF52833">
    <property type="entry name" value="Thioredoxin-like"/>
    <property type="match status" value="1"/>
</dbReference>
<evidence type="ECO:0000256" key="1">
    <source>
        <dbReference type="SAM" id="SignalP"/>
    </source>
</evidence>
<dbReference type="InterPro" id="IPR036249">
    <property type="entry name" value="Thioredoxin-like_sf"/>
</dbReference>
<evidence type="ECO:0000313" key="4">
    <source>
        <dbReference type="Proteomes" id="UP000199541"/>
    </source>
</evidence>
<dbReference type="PANTHER" id="PTHR36057">
    <property type="match status" value="1"/>
</dbReference>
<feature type="signal peptide" evidence="1">
    <location>
        <begin position="1"/>
        <end position="24"/>
    </location>
</feature>
<dbReference type="Pfam" id="PF06764">
    <property type="entry name" value="DUF1223"/>
    <property type="match status" value="1"/>
</dbReference>
<gene>
    <name evidence="2" type="ORF">GCM10008024_23460</name>
    <name evidence="3" type="ORF">SAMN05444006_11179</name>
</gene>
<dbReference type="EMBL" id="BNAB01000010">
    <property type="protein sequence ID" value="GHE02738.1"/>
    <property type="molecule type" value="Genomic_DNA"/>
</dbReference>
<dbReference type="Proteomes" id="UP000199541">
    <property type="component" value="Unassembled WGS sequence"/>
</dbReference>
<evidence type="ECO:0000313" key="2">
    <source>
        <dbReference type="EMBL" id="GHE02738.1"/>
    </source>
</evidence>
<reference evidence="2" key="3">
    <citation type="submission" date="2023-06" db="EMBL/GenBank/DDBJ databases">
        <authorList>
            <person name="Sun Q."/>
            <person name="Zhou Y."/>
        </authorList>
    </citation>
    <scope>NUCLEOTIDE SEQUENCE</scope>
    <source>
        <strain evidence="2">CGMCC 1.10859</strain>
    </source>
</reference>
<comment type="caution">
    <text evidence="2">The sequence shown here is derived from an EMBL/GenBank/DDBJ whole genome shotgun (WGS) entry which is preliminary data.</text>
</comment>
<dbReference type="EMBL" id="FNOB01000011">
    <property type="protein sequence ID" value="SDX18470.1"/>
    <property type="molecule type" value="Genomic_DNA"/>
</dbReference>
<reference evidence="2" key="1">
    <citation type="journal article" date="2014" name="Int. J. Syst. Evol. Microbiol.">
        <title>Complete genome sequence of Corynebacterium casei LMG S-19264T (=DSM 44701T), isolated from a smear-ripened cheese.</title>
        <authorList>
            <consortium name="US DOE Joint Genome Institute (JGI-PGF)"/>
            <person name="Walter F."/>
            <person name="Albersmeier A."/>
            <person name="Kalinowski J."/>
            <person name="Ruckert C."/>
        </authorList>
    </citation>
    <scope>NUCLEOTIDE SEQUENCE</scope>
    <source>
        <strain evidence="2">CGMCC 1.10859</strain>
    </source>
</reference>
<dbReference type="InterPro" id="IPR010634">
    <property type="entry name" value="DUF1223"/>
</dbReference>
<evidence type="ECO:0008006" key="6">
    <source>
        <dbReference type="Google" id="ProtNLM"/>
    </source>
</evidence>
<dbReference type="RefSeq" id="WP_081825164.1">
    <property type="nucleotide sequence ID" value="NZ_BNAB01000010.1"/>
</dbReference>
<evidence type="ECO:0000313" key="5">
    <source>
        <dbReference type="Proteomes" id="UP000634647"/>
    </source>
</evidence>
<reference evidence="3 4" key="2">
    <citation type="submission" date="2016-10" db="EMBL/GenBank/DDBJ databases">
        <authorList>
            <person name="Varghese N."/>
            <person name="Submissions S."/>
        </authorList>
    </citation>
    <scope>NUCLEOTIDE SEQUENCE [LARGE SCALE GENOMIC DNA]</scope>
    <source>
        <strain evidence="3 4">DSM 24802</strain>
    </source>
</reference>